<dbReference type="GO" id="GO:0008967">
    <property type="term" value="F:phosphoglycolate phosphatase activity"/>
    <property type="evidence" value="ECO:0007669"/>
    <property type="project" value="UniProtKB-UniRule"/>
</dbReference>
<dbReference type="GO" id="GO:0006281">
    <property type="term" value="P:DNA repair"/>
    <property type="evidence" value="ECO:0007669"/>
    <property type="project" value="TreeGrafter"/>
</dbReference>
<dbReference type="GO" id="GO:0005829">
    <property type="term" value="C:cytosol"/>
    <property type="evidence" value="ECO:0007669"/>
    <property type="project" value="TreeGrafter"/>
</dbReference>
<dbReference type="SFLD" id="SFLDS00003">
    <property type="entry name" value="Haloacid_Dehalogenase"/>
    <property type="match status" value="1"/>
</dbReference>
<dbReference type="SFLD" id="SFLDG01135">
    <property type="entry name" value="C1.5.6:_HAD__Beta-PGM__Phospha"/>
    <property type="match status" value="1"/>
</dbReference>
<dbReference type="EMBL" id="FTOG01000001">
    <property type="protein sequence ID" value="SIS46886.1"/>
    <property type="molecule type" value="Genomic_DNA"/>
</dbReference>
<comment type="similarity">
    <text evidence="4 10">Belongs to the HAD-like hydrolase superfamily. CbbY/CbbZ/Gph/YieH family.</text>
</comment>
<dbReference type="GO" id="GO:0005975">
    <property type="term" value="P:carbohydrate metabolic process"/>
    <property type="evidence" value="ECO:0007669"/>
    <property type="project" value="InterPro"/>
</dbReference>
<feature type="binding site" evidence="10">
    <location>
        <position position="10"/>
    </location>
    <ligand>
        <name>Mg(2+)</name>
        <dbReference type="ChEBI" id="CHEBI:18420"/>
    </ligand>
</feature>
<evidence type="ECO:0000256" key="9">
    <source>
        <dbReference type="ARBA" id="ARBA00023277"/>
    </source>
</evidence>
<dbReference type="InterPro" id="IPR036412">
    <property type="entry name" value="HAD-like_sf"/>
</dbReference>
<evidence type="ECO:0000256" key="3">
    <source>
        <dbReference type="ARBA" id="ARBA00004818"/>
    </source>
</evidence>
<dbReference type="InterPro" id="IPR037512">
    <property type="entry name" value="PGPase_prok"/>
</dbReference>
<dbReference type="NCBIfam" id="TIGR01549">
    <property type="entry name" value="HAD-SF-IA-v1"/>
    <property type="match status" value="1"/>
</dbReference>
<evidence type="ECO:0000256" key="8">
    <source>
        <dbReference type="ARBA" id="ARBA00022842"/>
    </source>
</evidence>
<evidence type="ECO:0000256" key="5">
    <source>
        <dbReference type="ARBA" id="ARBA00013078"/>
    </source>
</evidence>
<evidence type="ECO:0000256" key="10">
    <source>
        <dbReference type="HAMAP-Rule" id="MF_00495"/>
    </source>
</evidence>
<comment type="function">
    <text evidence="10">Specifically catalyzes the dephosphorylation of 2-phosphoglycolate. Is involved in the dissimilation of the intracellular 2-phosphoglycolate formed during the DNA repair of 3'-phosphoglycolate ends, a major class of DNA lesions induced by oxidative stress.</text>
</comment>
<dbReference type="PANTHER" id="PTHR43434">
    <property type="entry name" value="PHOSPHOGLYCOLATE PHOSPHATASE"/>
    <property type="match status" value="1"/>
</dbReference>
<comment type="cofactor">
    <cofactor evidence="2 10">
        <name>Mg(2+)</name>
        <dbReference type="ChEBI" id="CHEBI:18420"/>
    </cofactor>
</comment>
<feature type="active site" description="Nucleophile" evidence="10">
    <location>
        <position position="8"/>
    </location>
</feature>
<dbReference type="EC" id="3.1.3.18" evidence="5 10"/>
<dbReference type="RefSeq" id="WP_076483496.1">
    <property type="nucleotide sequence ID" value="NZ_FTOG01000001.1"/>
</dbReference>
<dbReference type="NCBIfam" id="TIGR01449">
    <property type="entry name" value="PGP_bact"/>
    <property type="match status" value="1"/>
</dbReference>
<keyword evidence="8 10" id="KW-0460">Magnesium</keyword>
<comment type="catalytic activity">
    <reaction evidence="1 10">
        <text>2-phosphoglycolate + H2O = glycolate + phosphate</text>
        <dbReference type="Rhea" id="RHEA:14369"/>
        <dbReference type="ChEBI" id="CHEBI:15377"/>
        <dbReference type="ChEBI" id="CHEBI:29805"/>
        <dbReference type="ChEBI" id="CHEBI:43474"/>
        <dbReference type="ChEBI" id="CHEBI:58033"/>
        <dbReference type="EC" id="3.1.3.18"/>
    </reaction>
</comment>
<dbReference type="UniPathway" id="UPA00865">
    <property type="reaction ID" value="UER00834"/>
</dbReference>
<evidence type="ECO:0000313" key="11">
    <source>
        <dbReference type="EMBL" id="SIS46886.1"/>
    </source>
</evidence>
<dbReference type="PRINTS" id="PR00413">
    <property type="entry name" value="HADHALOGNASE"/>
</dbReference>
<dbReference type="InterPro" id="IPR006439">
    <property type="entry name" value="HAD-SF_hydro_IA"/>
</dbReference>
<feature type="binding site" evidence="10">
    <location>
        <position position="167"/>
    </location>
    <ligand>
        <name>Mg(2+)</name>
        <dbReference type="ChEBI" id="CHEBI:18420"/>
    </ligand>
</feature>
<dbReference type="Proteomes" id="UP000186221">
    <property type="component" value="Unassembled WGS sequence"/>
</dbReference>
<evidence type="ECO:0000256" key="1">
    <source>
        <dbReference type="ARBA" id="ARBA00000830"/>
    </source>
</evidence>
<keyword evidence="12" id="KW-1185">Reference proteome</keyword>
<dbReference type="SUPFAM" id="SSF56784">
    <property type="entry name" value="HAD-like"/>
    <property type="match status" value="1"/>
</dbReference>
<dbReference type="OrthoDB" id="9793014at2"/>
<accession>A0A1N7JC76</accession>
<dbReference type="Gene3D" id="3.40.50.1000">
    <property type="entry name" value="HAD superfamily/HAD-like"/>
    <property type="match status" value="1"/>
</dbReference>
<dbReference type="InterPro" id="IPR041492">
    <property type="entry name" value="HAD_2"/>
</dbReference>
<dbReference type="Gene3D" id="1.10.150.240">
    <property type="entry name" value="Putative phosphatase, domain 2"/>
    <property type="match status" value="1"/>
</dbReference>
<evidence type="ECO:0000256" key="7">
    <source>
        <dbReference type="ARBA" id="ARBA00022801"/>
    </source>
</evidence>
<dbReference type="SFLD" id="SFLDG01129">
    <property type="entry name" value="C1.5:_HAD__Beta-PGM__Phosphata"/>
    <property type="match status" value="1"/>
</dbReference>
<dbReference type="CDD" id="cd07512">
    <property type="entry name" value="HAD_PGPase"/>
    <property type="match status" value="1"/>
</dbReference>
<comment type="pathway">
    <text evidence="3 10">Organic acid metabolism; glycolate biosynthesis; glycolate from 2-phosphoglycolate: step 1/1.</text>
</comment>
<reference evidence="12" key="1">
    <citation type="submission" date="2017-01" db="EMBL/GenBank/DDBJ databases">
        <authorList>
            <person name="Varghese N."/>
            <person name="Submissions S."/>
        </authorList>
    </citation>
    <scope>NUCLEOTIDE SEQUENCE [LARGE SCALE GENOMIC DNA]</scope>
    <source>
        <strain evidence="12">DSM 19945</strain>
    </source>
</reference>
<evidence type="ECO:0000256" key="4">
    <source>
        <dbReference type="ARBA" id="ARBA00006171"/>
    </source>
</evidence>
<dbReference type="AlphaFoldDB" id="A0A1N7JC76"/>
<dbReference type="GO" id="GO:0046295">
    <property type="term" value="P:glycolate biosynthetic process"/>
    <property type="evidence" value="ECO:0007669"/>
    <property type="project" value="UniProtKB-UniRule"/>
</dbReference>
<dbReference type="STRING" id="453582.SAMN05421580_101585"/>
<dbReference type="InterPro" id="IPR023214">
    <property type="entry name" value="HAD_sf"/>
</dbReference>
<dbReference type="HAMAP" id="MF_00495">
    <property type="entry name" value="GPH_hydrolase_bact"/>
    <property type="match status" value="1"/>
</dbReference>
<proteinExistence type="inferred from homology"/>
<sequence length="219" mass="23887">MRPALIFDLDGTLIDSVPAIHSVSNAVLVERGYPALSVDEVRGYVGKGAPHLVRCLLQSAGQDPDGPLFDEIYAELVKRYETEVEGNTLYPGVREALETLKAEGYKMAVTTNKPLAPALAAIAHVGLEDMFDLVLGGDSLPTRKPDPEMVHEAQRRLGAEKAVYLGDSEVDAETAQNAALPFVLYTEGYRKTPVHDMPHTVSFNDFKMLHGIIEKLSCP</sequence>
<feature type="binding site" evidence="10">
    <location>
        <position position="8"/>
    </location>
    <ligand>
        <name>Mg(2+)</name>
        <dbReference type="ChEBI" id="CHEBI:18420"/>
    </ligand>
</feature>
<dbReference type="InterPro" id="IPR050155">
    <property type="entry name" value="HAD-like_hydrolase_sf"/>
</dbReference>
<evidence type="ECO:0000313" key="12">
    <source>
        <dbReference type="Proteomes" id="UP000186221"/>
    </source>
</evidence>
<keyword evidence="7 10" id="KW-0378">Hydrolase</keyword>
<dbReference type="Pfam" id="PF13419">
    <property type="entry name" value="HAD_2"/>
    <property type="match status" value="1"/>
</dbReference>
<dbReference type="InterPro" id="IPR023198">
    <property type="entry name" value="PGP-like_dom2"/>
</dbReference>
<evidence type="ECO:0000256" key="6">
    <source>
        <dbReference type="ARBA" id="ARBA00022723"/>
    </source>
</evidence>
<keyword evidence="9 10" id="KW-0119">Carbohydrate metabolism</keyword>
<name>A0A1N7JC76_9RHOB</name>
<gene>
    <name evidence="11" type="ORF">SAMN05421580_101585</name>
</gene>
<dbReference type="PANTHER" id="PTHR43434:SF24">
    <property type="entry name" value="HYDROLASE-RELATED"/>
    <property type="match status" value="1"/>
</dbReference>
<evidence type="ECO:0000256" key="2">
    <source>
        <dbReference type="ARBA" id="ARBA00001946"/>
    </source>
</evidence>
<protein>
    <recommendedName>
        <fullName evidence="5 10">Phosphoglycolate phosphatase</fullName>
        <shortName evidence="10">PGP</shortName>
        <shortName evidence="10">PGPase</shortName>
        <ecNumber evidence="5 10">3.1.3.18</ecNumber>
    </recommendedName>
</protein>
<keyword evidence="6 10" id="KW-0479">Metal-binding</keyword>
<dbReference type="GO" id="GO:0046872">
    <property type="term" value="F:metal ion binding"/>
    <property type="evidence" value="ECO:0007669"/>
    <property type="project" value="UniProtKB-KW"/>
</dbReference>
<organism evidence="11 12">
    <name type="scientific">Rhodobacter aestuarii</name>
    <dbReference type="NCBI Taxonomy" id="453582"/>
    <lineage>
        <taxon>Bacteria</taxon>
        <taxon>Pseudomonadati</taxon>
        <taxon>Pseudomonadota</taxon>
        <taxon>Alphaproteobacteria</taxon>
        <taxon>Rhodobacterales</taxon>
        <taxon>Rhodobacter group</taxon>
        <taxon>Rhodobacter</taxon>
    </lineage>
</organism>